<reference evidence="9" key="1">
    <citation type="submission" date="2016-03" db="EMBL/GenBank/DDBJ databases">
        <title>Complete genome sequence of Solimmundus cernigliae, representing a novel lineage of polycyclic aromatic hydrocarbon degraders within the Gammaproteobacteria.</title>
        <authorList>
            <person name="Singleton D.R."/>
            <person name="Dickey A.N."/>
            <person name="Scholl E.H."/>
            <person name="Wright F.A."/>
            <person name="Aitken M.D."/>
        </authorList>
    </citation>
    <scope>NUCLEOTIDE SEQUENCE [LARGE SCALE GENOMIC DNA]</scope>
    <source>
        <strain evidence="9">TR3.2</strain>
    </source>
</reference>
<keyword evidence="3 6" id="KW-0812">Transmembrane</keyword>
<keyword evidence="2" id="KW-1003">Cell membrane</keyword>
<dbReference type="SUPFAM" id="SSF82866">
    <property type="entry name" value="Multidrug efflux transporter AcrB transmembrane domain"/>
    <property type="match status" value="2"/>
</dbReference>
<feature type="domain" description="Membrane transport protein MMPL" evidence="7">
    <location>
        <begin position="154"/>
        <end position="272"/>
    </location>
</feature>
<feature type="transmembrane region" description="Helical" evidence="6">
    <location>
        <begin position="697"/>
        <end position="716"/>
    </location>
</feature>
<sequence length="812" mass="88736">MQQVSWVERFAAYCIAHRKLVTTVILALTVMFGYFAAHVEIKTIFHDLLPKGHPFIEINDKYNERFGGPNIVSIMVEAEQGDIFQPKVLERIKQITDDLYLVPAINQFQVISLASRKIRSINSSTAGIETKPMMWPELPKDQAEIDLLREQVLASPLVYGRYVSPDLRSALVTADFIDRLIDYEKLYDGVTQIAEKYNGDGVRVRVVGEPLLTGWVVHYLPETFKLFVITIAIMAVLLFVTVRTWRGILLPMLAGVVSAVWALGIASLFKVNFDPLIIVVAFLVTARAISHAVQMLAAFDDELERGYALPSVSTLGGVEPGVLDQRLDRGYLPKQAAARALVALFRPGMLGVVVDAVAVAIVAAMPMPLLQKTAFVGAVWLGTIAVSAMVLVPTLLSWVTRPHAVAFPIDTNRWVLRPLLNLCGTLVLGRRSVVVVLIGLVVLLVSGFYATKVTVGDALPGTPLLWPDHPYNVDAKAINDTFQGSDQMFVVLEGEGPNALKDPEVLTNVDNFQRYLETQPQIGGTVSVVDLIGPVNANLHEGNRRFEELGPVADINGELLFMYMQGTDPGDMDRFVDADFKDGAVTMFFRDHKGDTIRTAVSRIEEYLEKNPLPGESTYRLAGGLVGVLAAVNEEVFARQVESIALALLTLFVLSAIAYRSTVAGLFYMPLVIMSNTITFAFMAWKGIGMNINTLPVAALGIGLGVDYAFYIVDGVKERFEETGDVMASIQGSLRTAGRGVLITGGTMIAAVLVWYASSLKFQAEMGLLMALWLTVSAITSLLLIPAMIYVFRPAFVFGDGTHHAAAQPATA</sequence>
<organism evidence="8 9">
    <name type="scientific">Immundisolibacter cernigliae</name>
    <dbReference type="NCBI Taxonomy" id="1810504"/>
    <lineage>
        <taxon>Bacteria</taxon>
        <taxon>Pseudomonadati</taxon>
        <taxon>Pseudomonadota</taxon>
        <taxon>Gammaproteobacteria</taxon>
        <taxon>Immundisolibacterales</taxon>
        <taxon>Immundisolibacteraceae</taxon>
        <taxon>Immundisolibacter</taxon>
    </lineage>
</organism>
<keyword evidence="9" id="KW-1185">Reference proteome</keyword>
<feature type="transmembrane region" description="Helical" evidence="6">
    <location>
        <begin position="224"/>
        <end position="242"/>
    </location>
</feature>
<feature type="transmembrane region" description="Helical" evidence="6">
    <location>
        <begin position="641"/>
        <end position="659"/>
    </location>
</feature>
<evidence type="ECO:0000256" key="3">
    <source>
        <dbReference type="ARBA" id="ARBA00022692"/>
    </source>
</evidence>
<keyword evidence="5 6" id="KW-0472">Membrane</keyword>
<evidence type="ECO:0000256" key="5">
    <source>
        <dbReference type="ARBA" id="ARBA00023136"/>
    </source>
</evidence>
<accession>A0A1B1YVJ3</accession>
<evidence type="ECO:0000313" key="9">
    <source>
        <dbReference type="Proteomes" id="UP000092952"/>
    </source>
</evidence>
<dbReference type="PANTHER" id="PTHR33406:SF10">
    <property type="entry name" value="SSD DOMAIN-CONTAINING PROTEIN"/>
    <property type="match status" value="1"/>
</dbReference>
<dbReference type="InterPro" id="IPR004869">
    <property type="entry name" value="MMPL_dom"/>
</dbReference>
<dbReference type="Proteomes" id="UP000092952">
    <property type="component" value="Chromosome"/>
</dbReference>
<evidence type="ECO:0000256" key="1">
    <source>
        <dbReference type="ARBA" id="ARBA00004651"/>
    </source>
</evidence>
<dbReference type="GO" id="GO:0005886">
    <property type="term" value="C:plasma membrane"/>
    <property type="evidence" value="ECO:0007669"/>
    <property type="project" value="UniProtKB-SubCell"/>
</dbReference>
<evidence type="ECO:0000256" key="4">
    <source>
        <dbReference type="ARBA" id="ARBA00022989"/>
    </source>
</evidence>
<evidence type="ECO:0000313" key="8">
    <source>
        <dbReference type="EMBL" id="ANX04708.1"/>
    </source>
</evidence>
<evidence type="ECO:0000256" key="6">
    <source>
        <dbReference type="SAM" id="Phobius"/>
    </source>
</evidence>
<dbReference type="PANTHER" id="PTHR33406">
    <property type="entry name" value="MEMBRANE PROTEIN MJ1562-RELATED"/>
    <property type="match status" value="1"/>
</dbReference>
<keyword evidence="4 6" id="KW-1133">Transmembrane helix</keyword>
<dbReference type="OrthoDB" id="5963930at2"/>
<protein>
    <submittedName>
        <fullName evidence="8">RND transporter</fullName>
    </submittedName>
</protein>
<dbReference type="Gene3D" id="1.20.1640.10">
    <property type="entry name" value="Multidrug efflux transporter AcrB transmembrane domain"/>
    <property type="match status" value="2"/>
</dbReference>
<feature type="transmembrane region" description="Helical" evidence="6">
    <location>
        <begin position="768"/>
        <end position="792"/>
    </location>
</feature>
<feature type="transmembrane region" description="Helical" evidence="6">
    <location>
        <begin position="736"/>
        <end position="756"/>
    </location>
</feature>
<dbReference type="EMBL" id="CP014671">
    <property type="protein sequence ID" value="ANX04708.1"/>
    <property type="molecule type" value="Genomic_DNA"/>
</dbReference>
<proteinExistence type="predicted"/>
<feature type="transmembrane region" description="Helical" evidence="6">
    <location>
        <begin position="336"/>
        <end position="363"/>
    </location>
</feature>
<dbReference type="InterPro" id="IPR050545">
    <property type="entry name" value="Mycobact_MmpL"/>
</dbReference>
<dbReference type="KEGG" id="gbi:PG2T_11390"/>
<feature type="transmembrane region" description="Helical" evidence="6">
    <location>
        <begin position="248"/>
        <end position="269"/>
    </location>
</feature>
<evidence type="ECO:0000256" key="2">
    <source>
        <dbReference type="ARBA" id="ARBA00022475"/>
    </source>
</evidence>
<dbReference type="STRING" id="1810504.PG2T_11390"/>
<feature type="transmembrane region" description="Helical" evidence="6">
    <location>
        <begin position="375"/>
        <end position="399"/>
    </location>
</feature>
<dbReference type="AlphaFoldDB" id="A0A1B1YVJ3"/>
<dbReference type="Pfam" id="PF03176">
    <property type="entry name" value="MMPL"/>
    <property type="match status" value="2"/>
</dbReference>
<comment type="subcellular location">
    <subcellularLocation>
        <location evidence="1">Cell membrane</location>
        <topology evidence="1">Multi-pass membrane protein</topology>
    </subcellularLocation>
</comment>
<feature type="transmembrane region" description="Helical" evidence="6">
    <location>
        <begin position="276"/>
        <end position="299"/>
    </location>
</feature>
<feature type="transmembrane region" description="Helical" evidence="6">
    <location>
        <begin position="665"/>
        <end position="685"/>
    </location>
</feature>
<gene>
    <name evidence="8" type="ORF">PG2T_11390</name>
</gene>
<name>A0A1B1YVJ3_9GAMM</name>
<feature type="domain" description="Membrane transport protein MMPL" evidence="7">
    <location>
        <begin position="468"/>
        <end position="791"/>
    </location>
</feature>
<dbReference type="InParanoid" id="A0A1B1YVJ3"/>
<evidence type="ECO:0000259" key="7">
    <source>
        <dbReference type="Pfam" id="PF03176"/>
    </source>
</evidence>
<feature type="transmembrane region" description="Helical" evidence="6">
    <location>
        <begin position="419"/>
        <end position="445"/>
    </location>
</feature>
<feature type="transmembrane region" description="Helical" evidence="6">
    <location>
        <begin position="20"/>
        <end position="37"/>
    </location>
</feature>